<name>A0ACC0UHG8_9AGAM</name>
<reference evidence="1" key="1">
    <citation type="submission" date="2021-03" db="EMBL/GenBank/DDBJ databases">
        <title>Evolutionary priming and transition to the ectomycorrhizal habit in an iconic lineage of mushroom-forming fungi: is preadaptation a requirement?</title>
        <authorList>
            <consortium name="DOE Joint Genome Institute"/>
            <person name="Looney B.P."/>
            <person name="Miyauchi S."/>
            <person name="Morin E."/>
            <person name="Drula E."/>
            <person name="Courty P.E."/>
            <person name="Chicoki N."/>
            <person name="Fauchery L."/>
            <person name="Kohler A."/>
            <person name="Kuo A."/>
            <person name="LaButti K."/>
            <person name="Pangilinan J."/>
            <person name="Lipzen A."/>
            <person name="Riley R."/>
            <person name="Andreopoulos W."/>
            <person name="He G."/>
            <person name="Johnson J."/>
            <person name="Barry K.W."/>
            <person name="Grigoriev I.V."/>
            <person name="Nagy L."/>
            <person name="Hibbett D."/>
            <person name="Henrissat B."/>
            <person name="Matheny P.B."/>
            <person name="Labbe J."/>
            <person name="Martin A.F."/>
        </authorList>
    </citation>
    <scope>NUCLEOTIDE SEQUENCE</scope>
    <source>
        <strain evidence="1">BPL698</strain>
    </source>
</reference>
<proteinExistence type="predicted"/>
<dbReference type="EMBL" id="JAGFNK010000027">
    <property type="protein sequence ID" value="KAI9511091.1"/>
    <property type="molecule type" value="Genomic_DNA"/>
</dbReference>
<dbReference type="Proteomes" id="UP001207468">
    <property type="component" value="Unassembled WGS sequence"/>
</dbReference>
<comment type="caution">
    <text evidence="1">The sequence shown here is derived from an EMBL/GenBank/DDBJ whole genome shotgun (WGS) entry which is preliminary data.</text>
</comment>
<evidence type="ECO:0000313" key="2">
    <source>
        <dbReference type="Proteomes" id="UP001207468"/>
    </source>
</evidence>
<keyword evidence="2" id="KW-1185">Reference proteome</keyword>
<organism evidence="1 2">
    <name type="scientific">Russula earlei</name>
    <dbReference type="NCBI Taxonomy" id="71964"/>
    <lineage>
        <taxon>Eukaryota</taxon>
        <taxon>Fungi</taxon>
        <taxon>Dikarya</taxon>
        <taxon>Basidiomycota</taxon>
        <taxon>Agaricomycotina</taxon>
        <taxon>Agaricomycetes</taxon>
        <taxon>Russulales</taxon>
        <taxon>Russulaceae</taxon>
        <taxon>Russula</taxon>
    </lineage>
</organism>
<accession>A0ACC0UHG8</accession>
<evidence type="ECO:0000313" key="1">
    <source>
        <dbReference type="EMBL" id="KAI9511091.1"/>
    </source>
</evidence>
<sequence>MSLKFDIEQSTWRSWSQTFDRSALHDSAISCSQKEKVDEAPWPPSLSPSEVAYHLHAREDFPDGGLRAWLVVLGGSCAAFATFGYVNAFGVFQDYYQNTLLKGTSPSTIAWIGSTQYALVFFPGLVIGRLFDIGYLHVPVILASIILVLCTFLIAECHEFWHFFLCQGFGVGISSGVIFGPVMSVIAHWFKTRRSTALGIVAFASSVGGTVFPVAFRNLHMAVGFKWAMRIIAFILMFVLGIVNLTMRRRLPPVVISGGLFNPKQFKSPAYSVYTAACFAAFLGLYTVLTFIDASAPSQGVPPHLASYLVAIANAGSAVSRLSSGFIADRIGAMTVMTPAVFLAGLLTFLWPHVRGTGALVPLALLYGASSGSFAGLIGAPMIAFGDSADVGRRMGMCFTILSLGALAGPPISGAIAHSTGGYSAVGIYAGSSVMVAMMLLALSRYFVLRRWRGKV</sequence>
<protein>
    <submittedName>
        <fullName evidence="1">MFS general substrate transporter</fullName>
    </submittedName>
</protein>
<gene>
    <name evidence="1" type="ORF">F5148DRAFT_1173651</name>
</gene>